<dbReference type="PANTHER" id="PTHR43394:SF1">
    <property type="entry name" value="ATP-BINDING CASSETTE SUB-FAMILY B MEMBER 10, MITOCHONDRIAL"/>
    <property type="match status" value="1"/>
</dbReference>
<dbReference type="OrthoDB" id="3237158at2"/>
<feature type="transmembrane region" description="Helical" evidence="8">
    <location>
        <begin position="252"/>
        <end position="271"/>
    </location>
</feature>
<dbReference type="InterPro" id="IPR011527">
    <property type="entry name" value="ABC1_TM_dom"/>
</dbReference>
<evidence type="ECO:0000256" key="7">
    <source>
        <dbReference type="SAM" id="MobiDB-lite"/>
    </source>
</evidence>
<protein>
    <submittedName>
        <fullName evidence="11">Thiol reductant ABC exporter subunit CydC</fullName>
    </submittedName>
</protein>
<dbReference type="InterPro" id="IPR003593">
    <property type="entry name" value="AAA+_ATPase"/>
</dbReference>
<keyword evidence="4" id="KW-0067">ATP-binding</keyword>
<feature type="region of interest" description="Disordered" evidence="7">
    <location>
        <begin position="528"/>
        <end position="553"/>
    </location>
</feature>
<dbReference type="Proteomes" id="UP000317638">
    <property type="component" value="Unassembled WGS sequence"/>
</dbReference>
<feature type="transmembrane region" description="Helical" evidence="8">
    <location>
        <begin position="133"/>
        <end position="156"/>
    </location>
</feature>
<evidence type="ECO:0000313" key="12">
    <source>
        <dbReference type="Proteomes" id="UP000317638"/>
    </source>
</evidence>
<keyword evidence="6 8" id="KW-0472">Membrane</keyword>
<feature type="transmembrane region" description="Helical" evidence="8">
    <location>
        <begin position="56"/>
        <end position="74"/>
    </location>
</feature>
<dbReference type="RefSeq" id="WP_143938461.1">
    <property type="nucleotide sequence ID" value="NZ_VKKG01000004.1"/>
</dbReference>
<dbReference type="PROSITE" id="PS50929">
    <property type="entry name" value="ABC_TM1F"/>
    <property type="match status" value="1"/>
</dbReference>
<dbReference type="GO" id="GO:0034775">
    <property type="term" value="P:glutathione transmembrane transport"/>
    <property type="evidence" value="ECO:0007669"/>
    <property type="project" value="InterPro"/>
</dbReference>
<evidence type="ECO:0000256" key="1">
    <source>
        <dbReference type="ARBA" id="ARBA00004651"/>
    </source>
</evidence>
<gene>
    <name evidence="11" type="primary">cydC</name>
    <name evidence="11" type="ORF">FOJ82_10590</name>
</gene>
<evidence type="ECO:0000256" key="4">
    <source>
        <dbReference type="ARBA" id="ARBA00022840"/>
    </source>
</evidence>
<dbReference type="Gene3D" id="3.40.50.300">
    <property type="entry name" value="P-loop containing nucleotide triphosphate hydrolases"/>
    <property type="match status" value="1"/>
</dbReference>
<feature type="domain" description="ABC transmembrane type-1" evidence="10">
    <location>
        <begin position="26"/>
        <end position="306"/>
    </location>
</feature>
<dbReference type="InterPro" id="IPR027417">
    <property type="entry name" value="P-loop_NTPase"/>
</dbReference>
<evidence type="ECO:0000256" key="3">
    <source>
        <dbReference type="ARBA" id="ARBA00022741"/>
    </source>
</evidence>
<dbReference type="GO" id="GO:0045454">
    <property type="term" value="P:cell redox homeostasis"/>
    <property type="evidence" value="ECO:0007669"/>
    <property type="project" value="InterPro"/>
</dbReference>
<name>A0A553JZ36_9ACTN</name>
<dbReference type="EMBL" id="VKKG01000004">
    <property type="protein sequence ID" value="TRY17721.1"/>
    <property type="molecule type" value="Genomic_DNA"/>
</dbReference>
<keyword evidence="2 8" id="KW-0812">Transmembrane</keyword>
<evidence type="ECO:0000259" key="9">
    <source>
        <dbReference type="PROSITE" id="PS50893"/>
    </source>
</evidence>
<dbReference type="InterPro" id="IPR017871">
    <property type="entry name" value="ABC_transporter-like_CS"/>
</dbReference>
<dbReference type="GO" id="GO:0005886">
    <property type="term" value="C:plasma membrane"/>
    <property type="evidence" value="ECO:0007669"/>
    <property type="project" value="UniProtKB-SubCell"/>
</dbReference>
<evidence type="ECO:0000256" key="6">
    <source>
        <dbReference type="ARBA" id="ARBA00023136"/>
    </source>
</evidence>
<evidence type="ECO:0000256" key="2">
    <source>
        <dbReference type="ARBA" id="ARBA00022692"/>
    </source>
</evidence>
<feature type="transmembrane region" description="Helical" evidence="8">
    <location>
        <begin position="162"/>
        <end position="181"/>
    </location>
</feature>
<evidence type="ECO:0000256" key="8">
    <source>
        <dbReference type="SAM" id="Phobius"/>
    </source>
</evidence>
<dbReference type="InterPro" id="IPR003439">
    <property type="entry name" value="ABC_transporter-like_ATP-bd"/>
</dbReference>
<dbReference type="Gene3D" id="1.20.1560.10">
    <property type="entry name" value="ABC transporter type 1, transmembrane domain"/>
    <property type="match status" value="1"/>
</dbReference>
<dbReference type="SUPFAM" id="SSF90123">
    <property type="entry name" value="ABC transporter transmembrane region"/>
    <property type="match status" value="1"/>
</dbReference>
<dbReference type="GO" id="GO:0005524">
    <property type="term" value="F:ATP binding"/>
    <property type="evidence" value="ECO:0007669"/>
    <property type="project" value="UniProtKB-KW"/>
</dbReference>
<dbReference type="SUPFAM" id="SSF52540">
    <property type="entry name" value="P-loop containing nucleoside triphosphate hydrolases"/>
    <property type="match status" value="1"/>
</dbReference>
<dbReference type="AlphaFoldDB" id="A0A553JZ36"/>
<evidence type="ECO:0000259" key="10">
    <source>
        <dbReference type="PROSITE" id="PS50929"/>
    </source>
</evidence>
<dbReference type="PROSITE" id="PS50893">
    <property type="entry name" value="ABC_TRANSPORTER_2"/>
    <property type="match status" value="1"/>
</dbReference>
<feature type="domain" description="ABC transporter" evidence="9">
    <location>
        <begin position="338"/>
        <end position="553"/>
    </location>
</feature>
<dbReference type="GO" id="GO:0016887">
    <property type="term" value="F:ATP hydrolysis activity"/>
    <property type="evidence" value="ECO:0007669"/>
    <property type="project" value="InterPro"/>
</dbReference>
<evidence type="ECO:0000313" key="11">
    <source>
        <dbReference type="EMBL" id="TRY17721.1"/>
    </source>
</evidence>
<comment type="subcellular location">
    <subcellularLocation>
        <location evidence="1">Cell membrane</location>
        <topology evidence="1">Multi-pass membrane protein</topology>
    </subcellularLocation>
</comment>
<organism evidence="11 12">
    <name type="scientific">Tessaracoccus rhinocerotis</name>
    <dbReference type="NCBI Taxonomy" id="1689449"/>
    <lineage>
        <taxon>Bacteria</taxon>
        <taxon>Bacillati</taxon>
        <taxon>Actinomycetota</taxon>
        <taxon>Actinomycetes</taxon>
        <taxon>Propionibacteriales</taxon>
        <taxon>Propionibacteriaceae</taxon>
        <taxon>Tessaracoccus</taxon>
    </lineage>
</organism>
<comment type="caution">
    <text evidence="11">The sequence shown here is derived from an EMBL/GenBank/DDBJ whole genome shotgun (WGS) entry which is preliminary data.</text>
</comment>
<accession>A0A553JZ36</accession>
<dbReference type="NCBIfam" id="TIGR02868">
    <property type="entry name" value="CydC"/>
    <property type="match status" value="1"/>
</dbReference>
<feature type="transmembrane region" description="Helical" evidence="8">
    <location>
        <begin position="25"/>
        <end position="50"/>
    </location>
</feature>
<sequence>MSGRSGQWELVRELLRAVPKGRRRFALATLLAALSSMSSVALMGVAAWLISFAAMAPPVLYLQAAAVLVRAFGISRGVTRYAERIVGHDLVLRMQSALRIRVYDKLAGTTLIGRRRGDLLTRIVSDVAAIQDVVVRVVIPVLSASLVVTATTVILATFNLPSALVLLATAALGGVGVPYLAQRATLRIDLESVPTRGRLADGVREFSRTARDLAAYGATDQALARVLAVDDDLRTQEARGAWVRGIAGAGQLLAAGAAVVAALLIGTPALVDGSLDPRHLAVLVLTPLALHEVLNTFTQAAQTWTRSRAALQRVAETLDAPDVGSGDAVPADASGEGLVLDDVTIGWPGAPALFSGLDLRVRPGERVALVGPSGVGKTTVAATVMGLVPPVVGRIARGGRVGYLAQDAHVFATSVAENVRIGNKDATPEQVSAALTRAGLDDLDPDRVLGEGGTGLSGGERRRLAFARVVADERDLLILDEPTEHLDHETAERLVNDIFAATSGQALLVLTHDAAVVGRCDRVHELIDPRGTTQGHPATGPGPDVLEPPRSLE</sequence>
<dbReference type="PANTHER" id="PTHR43394">
    <property type="entry name" value="ATP-DEPENDENT PERMEASE MDL1, MITOCHONDRIAL"/>
    <property type="match status" value="1"/>
</dbReference>
<proteinExistence type="predicted"/>
<dbReference type="Pfam" id="PF00005">
    <property type="entry name" value="ABC_tran"/>
    <property type="match status" value="1"/>
</dbReference>
<dbReference type="SMART" id="SM00382">
    <property type="entry name" value="AAA"/>
    <property type="match status" value="1"/>
</dbReference>
<dbReference type="InterPro" id="IPR036640">
    <property type="entry name" value="ABC1_TM_sf"/>
</dbReference>
<dbReference type="GO" id="GO:0015421">
    <property type="term" value="F:ABC-type oligopeptide transporter activity"/>
    <property type="evidence" value="ECO:0007669"/>
    <property type="project" value="TreeGrafter"/>
</dbReference>
<keyword evidence="12" id="KW-1185">Reference proteome</keyword>
<dbReference type="InterPro" id="IPR039421">
    <property type="entry name" value="Type_1_exporter"/>
</dbReference>
<keyword evidence="5 8" id="KW-1133">Transmembrane helix</keyword>
<evidence type="ECO:0000256" key="5">
    <source>
        <dbReference type="ARBA" id="ARBA00022989"/>
    </source>
</evidence>
<reference evidence="11 12" key="1">
    <citation type="submission" date="2019-07" db="EMBL/GenBank/DDBJ databases">
        <authorList>
            <person name="Zhou L.-Y."/>
        </authorList>
    </citation>
    <scope>NUCLEOTIDE SEQUENCE [LARGE SCALE GENOMIC DNA]</scope>
    <source>
        <strain evidence="11 12">YIM 101269</strain>
    </source>
</reference>
<dbReference type="InterPro" id="IPR014223">
    <property type="entry name" value="ABC_CydC/D"/>
</dbReference>
<dbReference type="PROSITE" id="PS00211">
    <property type="entry name" value="ABC_TRANSPORTER_1"/>
    <property type="match status" value="1"/>
</dbReference>
<dbReference type="Pfam" id="PF00664">
    <property type="entry name" value="ABC_membrane"/>
    <property type="match status" value="1"/>
</dbReference>
<keyword evidence="3" id="KW-0547">Nucleotide-binding</keyword>